<proteinExistence type="predicted"/>
<evidence type="ECO:0000313" key="2">
    <source>
        <dbReference type="EMBL" id="CAD8206666.1"/>
    </source>
</evidence>
<sequence>MADLVSDNINFIDEQKSTVNQVKISGILKRSIKKERGCLCQKLRQKKKYKIQSPEESSNEGDGWEEEDIYDRKSAKNSERKEFVDLVQYASKLEFMINVARQQLRELEETMQPNHAQI</sequence>
<dbReference type="OMA" id="GCLCQKL"/>
<evidence type="ECO:0000256" key="1">
    <source>
        <dbReference type="SAM" id="MobiDB-lite"/>
    </source>
</evidence>
<accession>A0A8S1XZ36</accession>
<reference evidence="2" key="1">
    <citation type="submission" date="2021-01" db="EMBL/GenBank/DDBJ databases">
        <authorList>
            <consortium name="Genoscope - CEA"/>
            <person name="William W."/>
        </authorList>
    </citation>
    <scope>NUCLEOTIDE SEQUENCE</scope>
</reference>
<dbReference type="Proteomes" id="UP000683925">
    <property type="component" value="Unassembled WGS sequence"/>
</dbReference>
<protein>
    <submittedName>
        <fullName evidence="2">Uncharacterized protein</fullName>
    </submittedName>
</protein>
<organism evidence="2 3">
    <name type="scientific">Paramecium octaurelia</name>
    <dbReference type="NCBI Taxonomy" id="43137"/>
    <lineage>
        <taxon>Eukaryota</taxon>
        <taxon>Sar</taxon>
        <taxon>Alveolata</taxon>
        <taxon>Ciliophora</taxon>
        <taxon>Intramacronucleata</taxon>
        <taxon>Oligohymenophorea</taxon>
        <taxon>Peniculida</taxon>
        <taxon>Parameciidae</taxon>
        <taxon>Paramecium</taxon>
    </lineage>
</organism>
<evidence type="ECO:0000313" key="3">
    <source>
        <dbReference type="Proteomes" id="UP000683925"/>
    </source>
</evidence>
<feature type="region of interest" description="Disordered" evidence="1">
    <location>
        <begin position="45"/>
        <end position="78"/>
    </location>
</feature>
<name>A0A8S1XZ36_PAROT</name>
<feature type="compositionally biased region" description="Acidic residues" evidence="1">
    <location>
        <begin position="57"/>
        <end position="69"/>
    </location>
</feature>
<keyword evidence="3" id="KW-1185">Reference proteome</keyword>
<dbReference type="OrthoDB" id="299665at2759"/>
<comment type="caution">
    <text evidence="2">The sequence shown here is derived from an EMBL/GenBank/DDBJ whole genome shotgun (WGS) entry which is preliminary data.</text>
</comment>
<dbReference type="EMBL" id="CAJJDP010000139">
    <property type="protein sequence ID" value="CAD8206666.1"/>
    <property type="molecule type" value="Genomic_DNA"/>
</dbReference>
<gene>
    <name evidence="2" type="ORF">POCTA_138.1.T1380148</name>
</gene>
<dbReference type="AlphaFoldDB" id="A0A8S1XZ36"/>